<dbReference type="Pfam" id="PF09056">
    <property type="entry name" value="Phospholip_A2_3"/>
    <property type="match status" value="1"/>
</dbReference>
<sequence length="166" mass="18227">MSVRRRLAALAVAATAALGVAAPAHAATGPDRLAALAALTQPHAASYAAWDAARRQRDRWAQYGFDWRTDYCTASPDRPLGFDFRLACWRHDFGYRNYRAARAFDATVKRRVDDALYADLKRRCATYPAKSQPVCRAVAGLYHRAVVTLGPLEPVVPKGAVRAAAR</sequence>
<dbReference type="SUPFAM" id="SSF48619">
    <property type="entry name" value="Phospholipase A2, PLA2"/>
    <property type="match status" value="1"/>
</dbReference>
<dbReference type="InterPro" id="IPR006311">
    <property type="entry name" value="TAT_signal"/>
</dbReference>
<comment type="caution">
    <text evidence="2">The sequence shown here is derived from an EMBL/GenBank/DDBJ whole genome shotgun (WGS) entry which is preliminary data.</text>
</comment>
<dbReference type="AlphaFoldDB" id="A0A561VLG9"/>
<name>A0A561VLG9_ACTTI</name>
<gene>
    <name evidence="2" type="ORF">FHX34_105333</name>
</gene>
<keyword evidence="3" id="KW-1185">Reference proteome</keyword>
<dbReference type="RefSeq" id="WP_122978940.1">
    <property type="nucleotide sequence ID" value="NZ_BOMX01000092.1"/>
</dbReference>
<evidence type="ECO:0000256" key="1">
    <source>
        <dbReference type="SAM" id="SignalP"/>
    </source>
</evidence>
<accession>A0A561VLG9</accession>
<evidence type="ECO:0000313" key="2">
    <source>
        <dbReference type="EMBL" id="TWG12466.1"/>
    </source>
</evidence>
<dbReference type="InterPro" id="IPR015141">
    <property type="entry name" value="PLipase_A2_prok/fun"/>
</dbReference>
<dbReference type="GO" id="GO:0050482">
    <property type="term" value="P:arachidonate secretion"/>
    <property type="evidence" value="ECO:0007669"/>
    <property type="project" value="InterPro"/>
</dbReference>
<dbReference type="InterPro" id="IPR036444">
    <property type="entry name" value="PLipase_A2_dom_sf"/>
</dbReference>
<dbReference type="EMBL" id="VIWY01000005">
    <property type="protein sequence ID" value="TWG12466.1"/>
    <property type="molecule type" value="Genomic_DNA"/>
</dbReference>
<protein>
    <submittedName>
        <fullName evidence="2">Phospholipase A2-like protein</fullName>
    </submittedName>
</protein>
<dbReference type="OrthoDB" id="290927at2"/>
<dbReference type="PROSITE" id="PS51318">
    <property type="entry name" value="TAT"/>
    <property type="match status" value="1"/>
</dbReference>
<evidence type="ECO:0000313" key="3">
    <source>
        <dbReference type="Proteomes" id="UP000320239"/>
    </source>
</evidence>
<dbReference type="GO" id="GO:0006644">
    <property type="term" value="P:phospholipid metabolic process"/>
    <property type="evidence" value="ECO:0007669"/>
    <property type="project" value="InterPro"/>
</dbReference>
<dbReference type="Gene3D" id="1.20.90.10">
    <property type="entry name" value="Phospholipase A2 domain"/>
    <property type="match status" value="1"/>
</dbReference>
<organism evidence="2 3">
    <name type="scientific">Actinoplanes teichomyceticus</name>
    <dbReference type="NCBI Taxonomy" id="1867"/>
    <lineage>
        <taxon>Bacteria</taxon>
        <taxon>Bacillati</taxon>
        <taxon>Actinomycetota</taxon>
        <taxon>Actinomycetes</taxon>
        <taxon>Micromonosporales</taxon>
        <taxon>Micromonosporaceae</taxon>
        <taxon>Actinoplanes</taxon>
    </lineage>
</organism>
<feature type="signal peptide" evidence="1">
    <location>
        <begin position="1"/>
        <end position="26"/>
    </location>
</feature>
<feature type="chain" id="PRO_5022134004" evidence="1">
    <location>
        <begin position="27"/>
        <end position="166"/>
    </location>
</feature>
<dbReference type="Proteomes" id="UP000320239">
    <property type="component" value="Unassembled WGS sequence"/>
</dbReference>
<keyword evidence="1" id="KW-0732">Signal</keyword>
<proteinExistence type="predicted"/>
<dbReference type="GO" id="GO:0004623">
    <property type="term" value="F:phospholipase A2 activity"/>
    <property type="evidence" value="ECO:0007669"/>
    <property type="project" value="InterPro"/>
</dbReference>
<reference evidence="2 3" key="1">
    <citation type="submission" date="2019-06" db="EMBL/GenBank/DDBJ databases">
        <title>Sequencing the genomes of 1000 actinobacteria strains.</title>
        <authorList>
            <person name="Klenk H.-P."/>
        </authorList>
    </citation>
    <scope>NUCLEOTIDE SEQUENCE [LARGE SCALE GENOMIC DNA]</scope>
    <source>
        <strain evidence="2 3">DSM 43866</strain>
    </source>
</reference>